<gene>
    <name evidence="1" type="ORF">PanWU01x14_117270</name>
</gene>
<reference evidence="2" key="1">
    <citation type="submission" date="2016-06" db="EMBL/GenBank/DDBJ databases">
        <title>Parallel loss of symbiosis genes in relatives of nitrogen-fixing non-legume Parasponia.</title>
        <authorList>
            <person name="Van Velzen R."/>
            <person name="Holmer R."/>
            <person name="Bu F."/>
            <person name="Rutten L."/>
            <person name="Van Zeijl A."/>
            <person name="Liu W."/>
            <person name="Santuari L."/>
            <person name="Cao Q."/>
            <person name="Sharma T."/>
            <person name="Shen D."/>
            <person name="Roswanjaya Y."/>
            <person name="Wardhani T."/>
            <person name="Kalhor M.S."/>
            <person name="Jansen J."/>
            <person name="Van den Hoogen J."/>
            <person name="Gungor B."/>
            <person name="Hartog M."/>
            <person name="Hontelez J."/>
            <person name="Verver J."/>
            <person name="Yang W.-C."/>
            <person name="Schijlen E."/>
            <person name="Repin R."/>
            <person name="Schilthuizen M."/>
            <person name="Schranz E."/>
            <person name="Heidstra R."/>
            <person name="Miyata K."/>
            <person name="Fedorova E."/>
            <person name="Kohlen W."/>
            <person name="Bisseling T."/>
            <person name="Smit S."/>
            <person name="Geurts R."/>
        </authorList>
    </citation>
    <scope>NUCLEOTIDE SEQUENCE [LARGE SCALE GENOMIC DNA]</scope>
    <source>
        <strain evidence="2">cv. WU1-14</strain>
    </source>
</reference>
<dbReference type="EMBL" id="JXTB01000088">
    <property type="protein sequence ID" value="PON65413.1"/>
    <property type="molecule type" value="Genomic_DNA"/>
</dbReference>
<keyword evidence="2" id="KW-1185">Reference proteome</keyword>
<protein>
    <submittedName>
        <fullName evidence="1">Uncharacterized protein</fullName>
    </submittedName>
</protein>
<organism evidence="1 2">
    <name type="scientific">Parasponia andersonii</name>
    <name type="common">Sponia andersonii</name>
    <dbReference type="NCBI Taxonomy" id="3476"/>
    <lineage>
        <taxon>Eukaryota</taxon>
        <taxon>Viridiplantae</taxon>
        <taxon>Streptophyta</taxon>
        <taxon>Embryophyta</taxon>
        <taxon>Tracheophyta</taxon>
        <taxon>Spermatophyta</taxon>
        <taxon>Magnoliopsida</taxon>
        <taxon>eudicotyledons</taxon>
        <taxon>Gunneridae</taxon>
        <taxon>Pentapetalae</taxon>
        <taxon>rosids</taxon>
        <taxon>fabids</taxon>
        <taxon>Rosales</taxon>
        <taxon>Cannabaceae</taxon>
        <taxon>Parasponia</taxon>
    </lineage>
</organism>
<evidence type="ECO:0000313" key="2">
    <source>
        <dbReference type="Proteomes" id="UP000237105"/>
    </source>
</evidence>
<accession>A0A2P5CWI7</accession>
<dbReference type="OrthoDB" id="10308859at2759"/>
<comment type="caution">
    <text evidence="1">The sequence shown here is derived from an EMBL/GenBank/DDBJ whole genome shotgun (WGS) entry which is preliminary data.</text>
</comment>
<proteinExistence type="predicted"/>
<name>A0A2P5CWI7_PARAD</name>
<sequence>MVARLRIVAYLLPCGWPLSETSTQKFGCTLPGTENVAKIVSQGILGGQELTLLESIAIEEELQCLTNQLLK</sequence>
<dbReference type="Proteomes" id="UP000237105">
    <property type="component" value="Unassembled WGS sequence"/>
</dbReference>
<evidence type="ECO:0000313" key="1">
    <source>
        <dbReference type="EMBL" id="PON65413.1"/>
    </source>
</evidence>
<dbReference type="AlphaFoldDB" id="A0A2P5CWI7"/>